<keyword evidence="2" id="KW-1185">Reference proteome</keyword>
<dbReference type="Proteomes" id="UP000253209">
    <property type="component" value="Unassembled WGS sequence"/>
</dbReference>
<organism evidence="1 2">
    <name type="scientific">Mucilaginibacter hurinus</name>
    <dbReference type="NCBI Taxonomy" id="2201324"/>
    <lineage>
        <taxon>Bacteria</taxon>
        <taxon>Pseudomonadati</taxon>
        <taxon>Bacteroidota</taxon>
        <taxon>Sphingobacteriia</taxon>
        <taxon>Sphingobacteriales</taxon>
        <taxon>Sphingobacteriaceae</taxon>
        <taxon>Mucilaginibacter</taxon>
    </lineage>
</organism>
<dbReference type="InterPro" id="IPR027056">
    <property type="entry name" value="Gluconate_2DH_su3"/>
</dbReference>
<evidence type="ECO:0000313" key="2">
    <source>
        <dbReference type="Proteomes" id="UP000253209"/>
    </source>
</evidence>
<comment type="caution">
    <text evidence="1">The sequence shown here is derived from an EMBL/GenBank/DDBJ whole genome shotgun (WGS) entry which is preliminary data.</text>
</comment>
<accession>A0A367GPF6</accession>
<dbReference type="AlphaFoldDB" id="A0A367GPF6"/>
<dbReference type="Pfam" id="PF13618">
    <property type="entry name" value="Gluconate_2-dh3"/>
    <property type="match status" value="1"/>
</dbReference>
<proteinExistence type="predicted"/>
<sequence length="182" mass="20398">MNRRIAIRNLALVLGGAMLFPAELVAGVKNLITLKNIKVTPDQERLLADIAETIIPKTSTPGAKDLTLHLFVLTMVDDCYNKTDQDNFIKGLVQFNELSVNRNAGAFSVWPVADREAFLLSIEQANTYPTELNRFYKIVKDKTVQGYTQSQFFMTKEIVYELVPGRYIVNVPVKSAVKTTGK</sequence>
<dbReference type="RefSeq" id="WP_114004994.1">
    <property type="nucleotide sequence ID" value="NZ_QGDC01000004.1"/>
</dbReference>
<protein>
    <submittedName>
        <fullName evidence="1">Gluconate 2-dehydrogenase subunit 3 family protein</fullName>
    </submittedName>
</protein>
<gene>
    <name evidence="1" type="ORF">DJ568_09345</name>
</gene>
<dbReference type="EMBL" id="QGDC01000004">
    <property type="protein sequence ID" value="RCH55372.1"/>
    <property type="molecule type" value="Genomic_DNA"/>
</dbReference>
<dbReference type="OrthoDB" id="6385145at2"/>
<name>A0A367GPF6_9SPHI</name>
<evidence type="ECO:0000313" key="1">
    <source>
        <dbReference type="EMBL" id="RCH55372.1"/>
    </source>
</evidence>
<reference evidence="1 2" key="1">
    <citation type="submission" date="2018-05" db="EMBL/GenBank/DDBJ databases">
        <title>Mucilaginibacter hurinus sp. nov., isolated from briquette warehouse soil.</title>
        <authorList>
            <person name="Choi L."/>
        </authorList>
    </citation>
    <scope>NUCLEOTIDE SEQUENCE [LARGE SCALE GENOMIC DNA]</scope>
    <source>
        <strain evidence="1 2">ZR32</strain>
    </source>
</reference>